<evidence type="ECO:0000313" key="1">
    <source>
        <dbReference type="EMBL" id="CAD8417907.1"/>
    </source>
</evidence>
<sequence length="112" mass="13849">MKLVFQMFLTKEWDSILYRFLAENLYWWMDHLFDILYFYFNRRASKNITHVFLLTEQRSFLSQQLFLPNKFTKFVCKTYYSLSISLDTNGFDIQDFQHELFNVKYAIENHLE</sequence>
<dbReference type="AlphaFoldDB" id="A0A7S0CBK4"/>
<name>A0A7S0CBK4_9STRA</name>
<protein>
    <submittedName>
        <fullName evidence="1">Uncharacterized protein</fullName>
    </submittedName>
</protein>
<organism evidence="1">
    <name type="scientific">Proboscia inermis</name>
    <dbReference type="NCBI Taxonomy" id="420281"/>
    <lineage>
        <taxon>Eukaryota</taxon>
        <taxon>Sar</taxon>
        <taxon>Stramenopiles</taxon>
        <taxon>Ochrophyta</taxon>
        <taxon>Bacillariophyta</taxon>
        <taxon>Coscinodiscophyceae</taxon>
        <taxon>Rhizosoleniophycidae</taxon>
        <taxon>Rhizosoleniales</taxon>
        <taxon>Rhizosoleniaceae</taxon>
        <taxon>Proboscia</taxon>
    </lineage>
</organism>
<gene>
    <name evidence="1" type="ORF">PINE0816_LOCUS14042</name>
</gene>
<reference evidence="1" key="1">
    <citation type="submission" date="2021-01" db="EMBL/GenBank/DDBJ databases">
        <authorList>
            <person name="Corre E."/>
            <person name="Pelletier E."/>
            <person name="Niang G."/>
            <person name="Scheremetjew M."/>
            <person name="Finn R."/>
            <person name="Kale V."/>
            <person name="Holt S."/>
            <person name="Cochrane G."/>
            <person name="Meng A."/>
            <person name="Brown T."/>
            <person name="Cohen L."/>
        </authorList>
    </citation>
    <scope>NUCLEOTIDE SEQUENCE</scope>
    <source>
        <strain evidence="1">CCAP1064/1</strain>
    </source>
</reference>
<proteinExistence type="predicted"/>
<dbReference type="EMBL" id="HBEL01030171">
    <property type="protein sequence ID" value="CAD8417907.1"/>
    <property type="molecule type" value="Transcribed_RNA"/>
</dbReference>
<accession>A0A7S0CBK4</accession>